<dbReference type="SUPFAM" id="SSF56219">
    <property type="entry name" value="DNase I-like"/>
    <property type="match status" value="1"/>
</dbReference>
<protein>
    <submittedName>
        <fullName evidence="3">LINE-1 retrotransposable element ORF2 protein</fullName>
    </submittedName>
</protein>
<proteinExistence type="predicted"/>
<dbReference type="PANTHER" id="PTHR31635:SF196">
    <property type="entry name" value="REVERSE TRANSCRIPTASE DOMAIN-CONTAINING PROTEIN-RELATED"/>
    <property type="match status" value="1"/>
</dbReference>
<dbReference type="PANTHER" id="PTHR31635">
    <property type="entry name" value="REVERSE TRANSCRIPTASE DOMAIN-CONTAINING PROTEIN-RELATED"/>
    <property type="match status" value="1"/>
</dbReference>
<dbReference type="InterPro" id="IPR043502">
    <property type="entry name" value="DNA/RNA_pol_sf"/>
</dbReference>
<comment type="caution">
    <text evidence="3">The sequence shown here is derived from an EMBL/GenBank/DDBJ whole genome shotgun (WGS) entry which is preliminary data.</text>
</comment>
<dbReference type="EMBL" id="SSTE01018921">
    <property type="protein sequence ID" value="KAA0037445.1"/>
    <property type="molecule type" value="Genomic_DNA"/>
</dbReference>
<sequence length="835" mass="96255">MLNNFITNNLLIDPPLINNRFTWSNLRNPPTFSRIDRFLYNSTWENLFSPHTTRTLPRSTSDHFPLVCEDSNPKLSWGPVPFRLNSIALSDPEFKRNMGRWWENSIQDGHPGFSFIQRLKSLANFINPWQKEKLHSLTYAKDNIIREVDSIDKKELDTPLTQEESNRRLALKADLSELSLKESQFWYQRAKKLWLREGDENSSFFHRICSSRQKRSFIHEIQDEEGLIQNTNNGISTAFIKFFSRIYRSSTKSDPLFIDNLDWNPIEHSEWPHLCAPFLEGEIKGVINSLDGKKTPGPDGFPISFFKSYWYLLKEDIMDIFKDFYDKGVINKNMNNTYIALIPKKKNYSHPKDFRPISLTTSIYKIIAKTLSNRLKTALPDTISGNQLAFVKNRQITDAILMANEALDFWKVKKIKGFILKLDIEKAFDNLNWDFIDFVLEKKNFPNLWRKWIRGCISNVTYSVIVNGRPQGRIKANRGLRQGDPLSPFLFVIAMDYLSRLLSHLESSGAIKGVSLNSNCNISHILFADDILLFIEDNDYFLKNLRMALSLFEKASGLKINLLKSALVPVNVSVNRAKECASFWGISCHSLPLSYLGVPLGGNPKSNLFWRNVEDKIQKKLNNWKYAQISKGGRLTLIKSTLSSLPIYQLSVFQDPSLTCKNIEKSWRKFLWKGNNGSEGSHLINWTKVSKSKEEGWLGISRLHVTNKANDRERSKWAKILEILPSPRSNRGSSKPTWTPDSNNSFSIASAKVLISRQLDQSPGDPRAKLLEIIWKSTIPMKIKFFMWCLIQRRINTMEVIQQRMPNIPLQPNCILSISLSVPTNWRTCSPSSVL</sequence>
<dbReference type="InterPro" id="IPR000477">
    <property type="entry name" value="RT_dom"/>
</dbReference>
<evidence type="ECO:0000313" key="5">
    <source>
        <dbReference type="Proteomes" id="UP000321947"/>
    </source>
</evidence>
<gene>
    <name evidence="3" type="ORF">E5676_scaffold808G00050</name>
    <name evidence="2" type="ORF">E6C27_scaffold277G00310</name>
</gene>
<dbReference type="PROSITE" id="PS50878">
    <property type="entry name" value="RT_POL"/>
    <property type="match status" value="1"/>
</dbReference>
<evidence type="ECO:0000313" key="4">
    <source>
        <dbReference type="Proteomes" id="UP000321393"/>
    </source>
</evidence>
<accession>A0A5D3BUZ3</accession>
<evidence type="ECO:0000259" key="1">
    <source>
        <dbReference type="PROSITE" id="PS50878"/>
    </source>
</evidence>
<dbReference type="CDD" id="cd01650">
    <property type="entry name" value="RT_nLTR_like"/>
    <property type="match status" value="1"/>
</dbReference>
<evidence type="ECO:0000313" key="2">
    <source>
        <dbReference type="EMBL" id="KAA0037445.1"/>
    </source>
</evidence>
<dbReference type="EMBL" id="SSTD01015940">
    <property type="protein sequence ID" value="TYK01919.1"/>
    <property type="molecule type" value="Genomic_DNA"/>
</dbReference>
<dbReference type="InterPro" id="IPR036691">
    <property type="entry name" value="Endo/exonu/phosph_ase_sf"/>
</dbReference>
<evidence type="ECO:0000313" key="3">
    <source>
        <dbReference type="EMBL" id="TYK01919.1"/>
    </source>
</evidence>
<dbReference type="Pfam" id="PF13966">
    <property type="entry name" value="zf-RVT"/>
    <property type="match status" value="1"/>
</dbReference>
<dbReference type="Proteomes" id="UP000321393">
    <property type="component" value="Unassembled WGS sequence"/>
</dbReference>
<dbReference type="AlphaFoldDB" id="A0A5D3BUZ3"/>
<dbReference type="SUPFAM" id="SSF56672">
    <property type="entry name" value="DNA/RNA polymerases"/>
    <property type="match status" value="1"/>
</dbReference>
<dbReference type="Pfam" id="PF00078">
    <property type="entry name" value="RVT_1"/>
    <property type="match status" value="1"/>
</dbReference>
<reference evidence="4 5" key="1">
    <citation type="submission" date="2019-08" db="EMBL/GenBank/DDBJ databases">
        <title>Draft genome sequences of two oriental melons (Cucumis melo L. var makuwa).</title>
        <authorList>
            <person name="Kwon S.-Y."/>
        </authorList>
    </citation>
    <scope>NUCLEOTIDE SEQUENCE [LARGE SCALE GENOMIC DNA]</scope>
    <source>
        <strain evidence="5">cv. Chang Bougi</strain>
        <strain evidence="4">cv. SW 3</strain>
        <tissue evidence="3">Leaf</tissue>
    </source>
</reference>
<dbReference type="InterPro" id="IPR026960">
    <property type="entry name" value="RVT-Znf"/>
</dbReference>
<dbReference type="OrthoDB" id="1932527at2759"/>
<feature type="domain" description="Reverse transcriptase" evidence="1">
    <location>
        <begin position="323"/>
        <end position="600"/>
    </location>
</feature>
<organism evidence="3 5">
    <name type="scientific">Cucumis melo var. makuwa</name>
    <name type="common">Oriental melon</name>
    <dbReference type="NCBI Taxonomy" id="1194695"/>
    <lineage>
        <taxon>Eukaryota</taxon>
        <taxon>Viridiplantae</taxon>
        <taxon>Streptophyta</taxon>
        <taxon>Embryophyta</taxon>
        <taxon>Tracheophyta</taxon>
        <taxon>Spermatophyta</taxon>
        <taxon>Magnoliopsida</taxon>
        <taxon>eudicotyledons</taxon>
        <taxon>Gunneridae</taxon>
        <taxon>Pentapetalae</taxon>
        <taxon>rosids</taxon>
        <taxon>fabids</taxon>
        <taxon>Cucurbitales</taxon>
        <taxon>Cucurbitaceae</taxon>
        <taxon>Benincaseae</taxon>
        <taxon>Cucumis</taxon>
    </lineage>
</organism>
<dbReference type="Proteomes" id="UP000321947">
    <property type="component" value="Unassembled WGS sequence"/>
</dbReference>
<name>A0A5D3BUZ3_CUCMM</name>
<dbReference type="Gene3D" id="3.60.10.10">
    <property type="entry name" value="Endonuclease/exonuclease/phosphatase"/>
    <property type="match status" value="1"/>
</dbReference>